<evidence type="ECO:0000256" key="1">
    <source>
        <dbReference type="SAM" id="SignalP"/>
    </source>
</evidence>
<reference evidence="2" key="2">
    <citation type="submission" date="2025-08" db="UniProtKB">
        <authorList>
            <consortium name="RefSeq"/>
        </authorList>
    </citation>
    <scope>IDENTIFICATION</scope>
</reference>
<protein>
    <submittedName>
        <fullName evidence="2">Uncharacterized protein</fullName>
    </submittedName>
</protein>
<dbReference type="KEGG" id="ang:An04g10110"/>
<proteinExistence type="predicted"/>
<dbReference type="RefSeq" id="XP_059600731.1">
    <property type="nucleotide sequence ID" value="XM_059747807.1"/>
</dbReference>
<dbReference type="GeneID" id="4991414"/>
<name>A0AAJ8BQH8_ASPNG</name>
<dbReference type="VEuPathDB" id="FungiDB:An04g10110"/>
<sequence length="122" mass="13740">MNVTLKICSVLALAVSALALPTTDTRVIQLRLWGETGCAEENNGELGLYQSGLNECGTFAGPEAIHSITTYYVVSGYAVVNVKRIVHYIHDREYVRFQNRLCKENRHYGANPLFFRRVITMT</sequence>
<feature type="signal peptide" evidence="1">
    <location>
        <begin position="1"/>
        <end position="19"/>
    </location>
</feature>
<keyword evidence="1" id="KW-0732">Signal</keyword>
<gene>
    <name evidence="2" type="ORF">An04g10110</name>
</gene>
<accession>A0AAJ8BQH8</accession>
<reference evidence="2" key="1">
    <citation type="submission" date="2025-02" db="EMBL/GenBank/DDBJ databases">
        <authorList>
            <consortium name="NCBI Genome Project"/>
        </authorList>
    </citation>
    <scope>NUCLEOTIDE SEQUENCE</scope>
</reference>
<evidence type="ECO:0000313" key="2">
    <source>
        <dbReference type="RefSeq" id="XP_059600731.1"/>
    </source>
</evidence>
<feature type="chain" id="PRO_5044744019" evidence="1">
    <location>
        <begin position="20"/>
        <end position="122"/>
    </location>
</feature>
<organism evidence="2">
    <name type="scientific">Aspergillus niger</name>
    <dbReference type="NCBI Taxonomy" id="5061"/>
    <lineage>
        <taxon>Eukaryota</taxon>
        <taxon>Fungi</taxon>
        <taxon>Dikarya</taxon>
        <taxon>Ascomycota</taxon>
        <taxon>Pezizomycotina</taxon>
        <taxon>Eurotiomycetes</taxon>
        <taxon>Eurotiomycetidae</taxon>
        <taxon>Eurotiales</taxon>
        <taxon>Aspergillaceae</taxon>
        <taxon>Aspergillus</taxon>
        <taxon>Aspergillus subgen. Circumdati</taxon>
    </lineage>
</organism>
<dbReference type="AlphaFoldDB" id="A0AAJ8BQH8"/>